<protein>
    <submittedName>
        <fullName evidence="1">Thioredoxin family protein</fullName>
    </submittedName>
</protein>
<proteinExistence type="predicted"/>
<accession>A0A432ZTT4</accession>
<dbReference type="OrthoDB" id="8537427at2"/>
<evidence type="ECO:0000313" key="2">
    <source>
        <dbReference type="Proteomes" id="UP000287996"/>
    </source>
</evidence>
<dbReference type="InterPro" id="IPR036249">
    <property type="entry name" value="Thioredoxin-like_sf"/>
</dbReference>
<dbReference type="AlphaFoldDB" id="A0A432ZTT4"/>
<dbReference type="Gene3D" id="3.40.30.10">
    <property type="entry name" value="Glutaredoxin"/>
    <property type="match status" value="1"/>
</dbReference>
<organism evidence="1 2">
    <name type="scientific">Idiomarina tyrosinivorans</name>
    <dbReference type="NCBI Taxonomy" id="1445662"/>
    <lineage>
        <taxon>Bacteria</taxon>
        <taxon>Pseudomonadati</taxon>
        <taxon>Pseudomonadota</taxon>
        <taxon>Gammaproteobacteria</taxon>
        <taxon>Alteromonadales</taxon>
        <taxon>Idiomarinaceae</taxon>
        <taxon>Idiomarina</taxon>
    </lineage>
</organism>
<gene>
    <name evidence="1" type="ORF">CWI84_00620</name>
</gene>
<dbReference type="EMBL" id="PIQH01000001">
    <property type="protein sequence ID" value="RUO81299.1"/>
    <property type="molecule type" value="Genomic_DNA"/>
</dbReference>
<reference evidence="1 2" key="1">
    <citation type="journal article" date="2011" name="Front. Microbiol.">
        <title>Genomic signatures of strain selection and enhancement in Bacillus atrophaeus var. globigii, a historical biowarfare simulant.</title>
        <authorList>
            <person name="Gibbons H.S."/>
            <person name="Broomall S.M."/>
            <person name="McNew L.A."/>
            <person name="Daligault H."/>
            <person name="Chapman C."/>
            <person name="Bruce D."/>
            <person name="Karavis M."/>
            <person name="Krepps M."/>
            <person name="McGregor P.A."/>
            <person name="Hong C."/>
            <person name="Park K.H."/>
            <person name="Akmal A."/>
            <person name="Feldman A."/>
            <person name="Lin J.S."/>
            <person name="Chang W.E."/>
            <person name="Higgs B.W."/>
            <person name="Demirev P."/>
            <person name="Lindquist J."/>
            <person name="Liem A."/>
            <person name="Fochler E."/>
            <person name="Read T.D."/>
            <person name="Tapia R."/>
            <person name="Johnson S."/>
            <person name="Bishop-Lilly K.A."/>
            <person name="Detter C."/>
            <person name="Han C."/>
            <person name="Sozhamannan S."/>
            <person name="Rosenzweig C.N."/>
            <person name="Skowronski E.W."/>
        </authorList>
    </citation>
    <scope>NUCLEOTIDE SEQUENCE [LARGE SCALE GENOMIC DNA]</scope>
    <source>
        <strain evidence="1 2">CC-PW-9</strain>
    </source>
</reference>
<dbReference type="Proteomes" id="UP000287996">
    <property type="component" value="Unassembled WGS sequence"/>
</dbReference>
<dbReference type="InterPro" id="IPR008554">
    <property type="entry name" value="Glutaredoxin-like"/>
</dbReference>
<dbReference type="SUPFAM" id="SSF52833">
    <property type="entry name" value="Thioredoxin-like"/>
    <property type="match status" value="1"/>
</dbReference>
<keyword evidence="2" id="KW-1185">Reference proteome</keyword>
<evidence type="ECO:0000313" key="1">
    <source>
        <dbReference type="EMBL" id="RUO81299.1"/>
    </source>
</evidence>
<dbReference type="RefSeq" id="WP_126840643.1">
    <property type="nucleotide sequence ID" value="NZ_PIQH01000001.1"/>
</dbReference>
<dbReference type="Pfam" id="PF05768">
    <property type="entry name" value="Glrx-like"/>
    <property type="match status" value="1"/>
</dbReference>
<name>A0A432ZTT4_9GAMM</name>
<sequence length="78" mass="9153">MQDFYLLTKQQCPLCTEALKLINQQPLEEPIRLHVVDIAEQPELQEEYAWLVPVLVRASDDSELRWPFAEQLGEFLQV</sequence>
<comment type="caution">
    <text evidence="1">The sequence shown here is derived from an EMBL/GenBank/DDBJ whole genome shotgun (WGS) entry which is preliminary data.</text>
</comment>